<feature type="chain" id="PRO_5045841648" description="Lipoprotein" evidence="1">
    <location>
        <begin position="23"/>
        <end position="144"/>
    </location>
</feature>
<feature type="signal peptide" evidence="1">
    <location>
        <begin position="1"/>
        <end position="22"/>
    </location>
</feature>
<dbReference type="RefSeq" id="WP_301137032.1">
    <property type="nucleotide sequence ID" value="NZ_JAUHTQ010000002.1"/>
</dbReference>
<keyword evidence="3" id="KW-1185">Reference proteome</keyword>
<evidence type="ECO:0000313" key="2">
    <source>
        <dbReference type="EMBL" id="MDN4492838.1"/>
    </source>
</evidence>
<evidence type="ECO:0000256" key="1">
    <source>
        <dbReference type="SAM" id="SignalP"/>
    </source>
</evidence>
<accession>A0ABT8GN49</accession>
<keyword evidence="1" id="KW-0732">Signal</keyword>
<comment type="caution">
    <text evidence="2">The sequence shown here is derived from an EMBL/GenBank/DDBJ whole genome shotgun (WGS) entry which is preliminary data.</text>
</comment>
<dbReference type="Proteomes" id="UP001172743">
    <property type="component" value="Unassembled WGS sequence"/>
</dbReference>
<name>A0ABT8GN49_9BACL</name>
<evidence type="ECO:0008006" key="4">
    <source>
        <dbReference type="Google" id="ProtNLM"/>
    </source>
</evidence>
<reference evidence="2" key="1">
    <citation type="submission" date="2023-07" db="EMBL/GenBank/DDBJ databases">
        <title>Ureibacillus sp. isolated from freshwater well.</title>
        <authorList>
            <person name="Kirdat K."/>
            <person name="Bhatt A."/>
            <person name="Teware R."/>
            <person name="Bhavsar Y."/>
            <person name="Yadav A."/>
        </authorList>
    </citation>
    <scope>NUCLEOTIDE SEQUENCE</scope>
    <source>
        <strain evidence="2">BA0131</strain>
    </source>
</reference>
<proteinExistence type="predicted"/>
<evidence type="ECO:0000313" key="3">
    <source>
        <dbReference type="Proteomes" id="UP001172743"/>
    </source>
</evidence>
<dbReference type="EMBL" id="JAUHTQ010000002">
    <property type="protein sequence ID" value="MDN4492838.1"/>
    <property type="molecule type" value="Genomic_DNA"/>
</dbReference>
<sequence>MKKIMILVLSVCISGCSSFTRAQTYEQAKGKVTIDGKAYSMIIGEFEWVDENSEARKLNPININDLADQFKTVEVGKGDKLTIDIEQNPSSVIVDQWNEEGELQAIELNGNEIPIPIKSGLYIYEVTAGWNEGKISYVFDISIQ</sequence>
<gene>
    <name evidence="2" type="ORF">QYB95_04735</name>
</gene>
<organism evidence="2 3">
    <name type="scientific">Ureibacillus aquaedulcis</name>
    <dbReference type="NCBI Taxonomy" id="3058421"/>
    <lineage>
        <taxon>Bacteria</taxon>
        <taxon>Bacillati</taxon>
        <taxon>Bacillota</taxon>
        <taxon>Bacilli</taxon>
        <taxon>Bacillales</taxon>
        <taxon>Caryophanaceae</taxon>
        <taxon>Ureibacillus</taxon>
    </lineage>
</organism>
<protein>
    <recommendedName>
        <fullName evidence="4">Lipoprotein</fullName>
    </recommendedName>
</protein>